<dbReference type="InterPro" id="IPR008493">
    <property type="entry name" value="Hikeshi-like_N"/>
</dbReference>
<dbReference type="OrthoDB" id="10248398at2759"/>
<dbReference type="PANTHER" id="PTHR12925:SF0">
    <property type="entry name" value="PROTEIN HIKESHI"/>
    <property type="match status" value="1"/>
</dbReference>
<dbReference type="GO" id="GO:0006606">
    <property type="term" value="P:protein import into nucleus"/>
    <property type="evidence" value="ECO:0007669"/>
    <property type="project" value="TreeGrafter"/>
</dbReference>
<keyword evidence="6" id="KW-1185">Reference proteome</keyword>
<dbReference type="GO" id="GO:0005829">
    <property type="term" value="C:cytosol"/>
    <property type="evidence" value="ECO:0007669"/>
    <property type="project" value="TreeGrafter"/>
</dbReference>
<dbReference type="InterPro" id="IPR048364">
    <property type="entry name" value="Hikeshi-like_C"/>
</dbReference>
<organism evidence="5 6">
    <name type="scientific">Xylaria flabelliformis</name>
    <dbReference type="NCBI Taxonomy" id="2512241"/>
    <lineage>
        <taxon>Eukaryota</taxon>
        <taxon>Fungi</taxon>
        <taxon>Dikarya</taxon>
        <taxon>Ascomycota</taxon>
        <taxon>Pezizomycotina</taxon>
        <taxon>Sordariomycetes</taxon>
        <taxon>Xylariomycetidae</taxon>
        <taxon>Xylariales</taxon>
        <taxon>Xylariaceae</taxon>
        <taxon>Xylaria</taxon>
    </lineage>
</organism>
<evidence type="ECO:0000256" key="1">
    <source>
        <dbReference type="ARBA" id="ARBA00006623"/>
    </source>
</evidence>
<evidence type="ECO:0000313" key="5">
    <source>
        <dbReference type="EMBL" id="TRX88908.1"/>
    </source>
</evidence>
<dbReference type="GO" id="GO:0061608">
    <property type="term" value="F:nuclear import signal receptor activity"/>
    <property type="evidence" value="ECO:0007669"/>
    <property type="project" value="TreeGrafter"/>
</dbReference>
<dbReference type="GO" id="GO:0005634">
    <property type="term" value="C:nucleus"/>
    <property type="evidence" value="ECO:0007669"/>
    <property type="project" value="TreeGrafter"/>
</dbReference>
<dbReference type="Proteomes" id="UP000319160">
    <property type="component" value="Unassembled WGS sequence"/>
</dbReference>
<comment type="similarity">
    <text evidence="1">Belongs to the OPI10 family.</text>
</comment>
<evidence type="ECO:0000259" key="3">
    <source>
        <dbReference type="Pfam" id="PF05603"/>
    </source>
</evidence>
<dbReference type="Pfam" id="PF05603">
    <property type="entry name" value="Hikeshi-like_N"/>
    <property type="match status" value="1"/>
</dbReference>
<reference evidence="6" key="1">
    <citation type="submission" date="2019-06" db="EMBL/GenBank/DDBJ databases">
        <title>Draft genome sequence of the griseofulvin-producing fungus Xylaria cubensis strain G536.</title>
        <authorList>
            <person name="Mead M.E."/>
            <person name="Raja H.A."/>
            <person name="Steenwyk J.L."/>
            <person name="Knowles S.L."/>
            <person name="Oberlies N.H."/>
            <person name="Rokas A."/>
        </authorList>
    </citation>
    <scope>NUCLEOTIDE SEQUENCE [LARGE SCALE GENOMIC DNA]</scope>
    <source>
        <strain evidence="6">G536</strain>
    </source>
</reference>
<evidence type="ECO:0000259" key="4">
    <source>
        <dbReference type="Pfam" id="PF21057"/>
    </source>
</evidence>
<accession>A0A553HLS2</accession>
<feature type="region of interest" description="Disordered" evidence="2">
    <location>
        <begin position="100"/>
        <end position="119"/>
    </location>
</feature>
<feature type="domain" description="Hikeshi-like N-terminal" evidence="3">
    <location>
        <begin position="11"/>
        <end position="151"/>
    </location>
</feature>
<dbReference type="PANTHER" id="PTHR12925">
    <property type="entry name" value="HIKESHI FAMILY MEMBER"/>
    <property type="match status" value="1"/>
</dbReference>
<dbReference type="AlphaFoldDB" id="A0A553HLS2"/>
<dbReference type="EMBL" id="VFLP01000078">
    <property type="protein sequence ID" value="TRX88908.1"/>
    <property type="molecule type" value="Genomic_DNA"/>
</dbReference>
<sequence length="227" mass="23563">MATQPLLGLLPAGQPLITAPSSQPNPTSFLYFIPSSTPTNPKPFSHLAVFLLPGITLPENTAAAIYVALNPSAFAPGGAGSAAANFKFLGGVGPGKESSVFKLRSSSSSSNGGGGGGSGNMIATAEGGVVIGIDIEDAASVAERIQQLQSQSQSRSKALVPTAGGQSQTQVLAQRIIQNAFNFLSSFSGQVGESGIEVVPLKAFQEWWRKFENKIKNDPGFLERQQD</sequence>
<name>A0A553HLS2_9PEZI</name>
<evidence type="ECO:0000256" key="2">
    <source>
        <dbReference type="SAM" id="MobiDB-lite"/>
    </source>
</evidence>
<proteinExistence type="inferred from homology"/>
<dbReference type="Pfam" id="PF21057">
    <property type="entry name" value="Hikeshi-like_C"/>
    <property type="match status" value="1"/>
</dbReference>
<dbReference type="InterPro" id="IPR031318">
    <property type="entry name" value="OPI10"/>
</dbReference>
<dbReference type="STRING" id="2512241.A0A553HLS2"/>
<gene>
    <name evidence="5" type="ORF">FHL15_010251</name>
</gene>
<evidence type="ECO:0000313" key="6">
    <source>
        <dbReference type="Proteomes" id="UP000319160"/>
    </source>
</evidence>
<feature type="domain" description="Hikeshi-like C-terminal" evidence="4">
    <location>
        <begin position="168"/>
        <end position="224"/>
    </location>
</feature>
<protein>
    <submittedName>
        <fullName evidence="5">Uncharacterized protein</fullName>
    </submittedName>
</protein>
<comment type="caution">
    <text evidence="5">The sequence shown here is derived from an EMBL/GenBank/DDBJ whole genome shotgun (WGS) entry which is preliminary data.</text>
</comment>